<evidence type="ECO:0000256" key="1">
    <source>
        <dbReference type="SAM" id="MobiDB-lite"/>
    </source>
</evidence>
<feature type="region of interest" description="Disordered" evidence="1">
    <location>
        <begin position="1"/>
        <end position="95"/>
    </location>
</feature>
<feature type="compositionally biased region" description="Low complexity" evidence="1">
    <location>
        <begin position="1"/>
        <end position="19"/>
    </location>
</feature>
<reference evidence="2" key="1">
    <citation type="submission" date="2023-01" db="EMBL/GenBank/DDBJ databases">
        <title>Long-Read Genome Assembly and Gene Model Annotations for the Rodent Malaria Parasite Plasmodium yoelii 17XNL.</title>
        <authorList>
            <person name="Mitchell G.J."/>
            <person name="Sebastian A."/>
            <person name="Albert I."/>
            <person name="Lindner S.E."/>
        </authorList>
    </citation>
    <scope>NUCLEOTIDE SEQUENCE</scope>
    <source>
        <strain evidence="2">17XNL clone 1.1</strain>
    </source>
</reference>
<dbReference type="AlphaFoldDB" id="A0AAE9WXW4"/>
<evidence type="ECO:0000313" key="3">
    <source>
        <dbReference type="Proteomes" id="UP001054126"/>
    </source>
</evidence>
<organism evidence="2 3">
    <name type="scientific">Plasmodium yoelii yoelii</name>
    <dbReference type="NCBI Taxonomy" id="73239"/>
    <lineage>
        <taxon>Eukaryota</taxon>
        <taxon>Sar</taxon>
        <taxon>Alveolata</taxon>
        <taxon>Apicomplexa</taxon>
        <taxon>Aconoidasida</taxon>
        <taxon>Haemosporida</taxon>
        <taxon>Plasmodiidae</taxon>
        <taxon>Plasmodium</taxon>
        <taxon>Plasmodium (Vinckeia)</taxon>
    </lineage>
</organism>
<protein>
    <submittedName>
        <fullName evidence="2">Gamete egress protein GEP</fullName>
    </submittedName>
</protein>
<name>A0AAE9WXW4_PLAYO</name>
<sequence>MDTEPSSSLSGKKPSLLSLFTKKSNLGNQKDTEIENLNEQVLSEKKDDSNDTDCENENIKKKKVGTTLNKIEETSASTKNEKKTDTKTEKNVEENTDKVELVKKKNMNISHAYTLKCKYIYSKKMQKQHWFF</sequence>
<dbReference type="EMBL" id="CP115535">
    <property type="protein sequence ID" value="WBY58547.1"/>
    <property type="molecule type" value="Genomic_DNA"/>
</dbReference>
<feature type="compositionally biased region" description="Polar residues" evidence="1">
    <location>
        <begin position="21"/>
        <end position="41"/>
    </location>
</feature>
<gene>
    <name evidence="2" type="ORF">Py17XNL_001105567</name>
</gene>
<evidence type="ECO:0000313" key="2">
    <source>
        <dbReference type="EMBL" id="WBY58547.1"/>
    </source>
</evidence>
<proteinExistence type="predicted"/>
<feature type="compositionally biased region" description="Polar residues" evidence="1">
    <location>
        <begin position="66"/>
        <end position="77"/>
    </location>
</feature>
<accession>A0AAE9WXW4</accession>
<dbReference type="Proteomes" id="UP001054126">
    <property type="component" value="Chromosome 11"/>
</dbReference>
<feature type="compositionally biased region" description="Basic and acidic residues" evidence="1">
    <location>
        <begin position="79"/>
        <end position="95"/>
    </location>
</feature>